<evidence type="ECO:0000313" key="2">
    <source>
        <dbReference type="Proteomes" id="UP000239576"/>
    </source>
</evidence>
<gene>
    <name evidence="1" type="ORF">C7B82_25870</name>
</gene>
<keyword evidence="2" id="KW-1185">Reference proteome</keyword>
<comment type="caution">
    <text evidence="1">The sequence shown here is derived from an EMBL/GenBank/DDBJ whole genome shotgun (WGS) entry which is preliminary data.</text>
</comment>
<dbReference type="EMBL" id="PVWK01000140">
    <property type="protein sequence ID" value="PSB24828.1"/>
    <property type="molecule type" value="Genomic_DNA"/>
</dbReference>
<dbReference type="Proteomes" id="UP000239576">
    <property type="component" value="Unassembled WGS sequence"/>
</dbReference>
<reference evidence="1 2" key="2">
    <citation type="submission" date="2018-03" db="EMBL/GenBank/DDBJ databases">
        <title>The ancient ancestry and fast evolution of plastids.</title>
        <authorList>
            <person name="Moore K.R."/>
            <person name="Magnabosco C."/>
            <person name="Momper L."/>
            <person name="Gold D.A."/>
            <person name="Bosak T."/>
            <person name="Fournier G.P."/>
        </authorList>
    </citation>
    <scope>NUCLEOTIDE SEQUENCE [LARGE SCALE GENOMIC DNA]</scope>
    <source>
        <strain evidence="1 2">ULC18</strain>
    </source>
</reference>
<organism evidence="1 2">
    <name type="scientific">Stenomitos frigidus ULC18</name>
    <dbReference type="NCBI Taxonomy" id="2107698"/>
    <lineage>
        <taxon>Bacteria</taxon>
        <taxon>Bacillati</taxon>
        <taxon>Cyanobacteriota</taxon>
        <taxon>Cyanophyceae</taxon>
        <taxon>Leptolyngbyales</taxon>
        <taxon>Leptolyngbyaceae</taxon>
        <taxon>Stenomitos</taxon>
    </lineage>
</organism>
<dbReference type="AlphaFoldDB" id="A0A2T1DWF4"/>
<dbReference type="OrthoDB" id="583242at2"/>
<reference evidence="2" key="1">
    <citation type="submission" date="2018-02" db="EMBL/GenBank/DDBJ databases">
        <authorList>
            <person name="Moore K."/>
            <person name="Momper L."/>
        </authorList>
    </citation>
    <scope>NUCLEOTIDE SEQUENCE [LARGE SCALE GENOMIC DNA]</scope>
    <source>
        <strain evidence="2">ULC18</strain>
    </source>
</reference>
<sequence length="68" mass="7828">MTQLELAQCLHLAKTLDLIVSSRMINGVLYVYDAAGQKRPWDSFISDYPIERLKAMIDRLQMRLKTAS</sequence>
<accession>A0A2T1DWF4</accession>
<dbReference type="RefSeq" id="WP_106259640.1">
    <property type="nucleotide sequence ID" value="NZ_CAWNSW010000111.1"/>
</dbReference>
<protein>
    <submittedName>
        <fullName evidence="1">Uncharacterized protein</fullName>
    </submittedName>
</protein>
<proteinExistence type="predicted"/>
<name>A0A2T1DWF4_9CYAN</name>
<evidence type="ECO:0000313" key="1">
    <source>
        <dbReference type="EMBL" id="PSB24828.1"/>
    </source>
</evidence>